<evidence type="ECO:0000313" key="2">
    <source>
        <dbReference type="Proteomes" id="UP000276133"/>
    </source>
</evidence>
<protein>
    <submittedName>
        <fullName evidence="1">Uncharacterized protein</fullName>
    </submittedName>
</protein>
<dbReference type="AlphaFoldDB" id="A0A3M7QZY8"/>
<organism evidence="1 2">
    <name type="scientific">Brachionus plicatilis</name>
    <name type="common">Marine rotifer</name>
    <name type="synonym">Brachionus muelleri</name>
    <dbReference type="NCBI Taxonomy" id="10195"/>
    <lineage>
        <taxon>Eukaryota</taxon>
        <taxon>Metazoa</taxon>
        <taxon>Spiralia</taxon>
        <taxon>Gnathifera</taxon>
        <taxon>Rotifera</taxon>
        <taxon>Eurotatoria</taxon>
        <taxon>Monogononta</taxon>
        <taxon>Pseudotrocha</taxon>
        <taxon>Ploima</taxon>
        <taxon>Brachionidae</taxon>
        <taxon>Brachionus</taxon>
    </lineage>
</organism>
<proteinExistence type="predicted"/>
<evidence type="ECO:0000313" key="1">
    <source>
        <dbReference type="EMBL" id="RNA16863.1"/>
    </source>
</evidence>
<reference evidence="1 2" key="1">
    <citation type="journal article" date="2018" name="Sci. Rep.">
        <title>Genomic signatures of local adaptation to the degree of environmental predictability in rotifers.</title>
        <authorList>
            <person name="Franch-Gras L."/>
            <person name="Hahn C."/>
            <person name="Garcia-Roger E.M."/>
            <person name="Carmona M.J."/>
            <person name="Serra M."/>
            <person name="Gomez A."/>
        </authorList>
    </citation>
    <scope>NUCLEOTIDE SEQUENCE [LARGE SCALE GENOMIC DNA]</scope>
    <source>
        <strain evidence="1">HYR1</strain>
    </source>
</reference>
<name>A0A3M7QZY8_BRAPC</name>
<gene>
    <name evidence="1" type="ORF">BpHYR1_028212</name>
</gene>
<keyword evidence="2" id="KW-1185">Reference proteome</keyword>
<comment type="caution">
    <text evidence="1">The sequence shown here is derived from an EMBL/GenBank/DDBJ whole genome shotgun (WGS) entry which is preliminary data.</text>
</comment>
<dbReference type="Proteomes" id="UP000276133">
    <property type="component" value="Unassembled WGS sequence"/>
</dbReference>
<accession>A0A3M7QZY8</accession>
<dbReference type="EMBL" id="REGN01004603">
    <property type="protein sequence ID" value="RNA16863.1"/>
    <property type="molecule type" value="Genomic_DNA"/>
</dbReference>
<sequence>MYLETLFYTPFLVNACRWLHILEIIFAARYFSTIPDLTGSMVFITIVKLINVSFNLGPNS</sequence>